<dbReference type="HAMAP" id="MF_00182">
    <property type="entry name" value="Formyl_trans"/>
    <property type="match status" value="1"/>
</dbReference>
<dbReference type="InterPro" id="IPR005793">
    <property type="entry name" value="Formyl_trans_C"/>
</dbReference>
<evidence type="ECO:0000259" key="9">
    <source>
        <dbReference type="Pfam" id="PF00551"/>
    </source>
</evidence>
<evidence type="ECO:0000256" key="1">
    <source>
        <dbReference type="ARBA" id="ARBA00002606"/>
    </source>
</evidence>
<dbReference type="EC" id="2.1.2.9" evidence="3 8"/>
<evidence type="ECO:0000256" key="2">
    <source>
        <dbReference type="ARBA" id="ARBA00010699"/>
    </source>
</evidence>
<evidence type="ECO:0000313" key="12">
    <source>
        <dbReference type="Proteomes" id="UP000184241"/>
    </source>
</evidence>
<sequence length="311" mass="34740">MKIVFMGTPDFAVPSLKALIENHQVEAVFTQPDKPKGRGKKLSFSPVKEEALKHSIKVYQPEKIKNNEEHIKALKDIAPDYIIVVAYGQILTKEILDIPKYACINLHASILPKFRGAAPINWAVINGEKTSGNTTMLMDVGLDTGDMLLKDEVEITPYMTSGELHDILMDRGAGLLLDTIKGYTNNEIIPMKQDGSLSSYASMLNKEIAKIDWNKTALEIHNMIRGLNPWPIAYTTYKEQNMKIFKSEVLDEDKTSEDIGKIIDVTKDGIKVSCGKGILLIKRVQFPNGKPLDISQYLNGNEIEKNIIIGK</sequence>
<evidence type="ECO:0000256" key="8">
    <source>
        <dbReference type="HAMAP-Rule" id="MF_00182"/>
    </source>
</evidence>
<dbReference type="AlphaFoldDB" id="A0A1M5TL34"/>
<dbReference type="InterPro" id="IPR041711">
    <property type="entry name" value="Met-tRNA-FMT_N"/>
</dbReference>
<organism evidence="11 12">
    <name type="scientific">Clostridium intestinale DSM 6191</name>
    <dbReference type="NCBI Taxonomy" id="1121320"/>
    <lineage>
        <taxon>Bacteria</taxon>
        <taxon>Bacillati</taxon>
        <taxon>Bacillota</taxon>
        <taxon>Clostridia</taxon>
        <taxon>Eubacteriales</taxon>
        <taxon>Clostridiaceae</taxon>
        <taxon>Clostridium</taxon>
    </lineage>
</organism>
<dbReference type="NCBIfam" id="TIGR00460">
    <property type="entry name" value="fmt"/>
    <property type="match status" value="1"/>
</dbReference>
<keyword evidence="5 8" id="KW-0808">Transferase</keyword>
<dbReference type="EMBL" id="FQXU01000003">
    <property type="protein sequence ID" value="SHH51381.1"/>
    <property type="molecule type" value="Genomic_DNA"/>
</dbReference>
<dbReference type="SUPFAM" id="SSF53328">
    <property type="entry name" value="Formyltransferase"/>
    <property type="match status" value="1"/>
</dbReference>
<evidence type="ECO:0000313" key="11">
    <source>
        <dbReference type="EMBL" id="SHH51381.1"/>
    </source>
</evidence>
<dbReference type="CDD" id="cd08704">
    <property type="entry name" value="Met_tRNA_FMT_C"/>
    <property type="match status" value="1"/>
</dbReference>
<dbReference type="InterPro" id="IPR011034">
    <property type="entry name" value="Formyl_transferase-like_C_sf"/>
</dbReference>
<dbReference type="GO" id="GO:0005829">
    <property type="term" value="C:cytosol"/>
    <property type="evidence" value="ECO:0007669"/>
    <property type="project" value="TreeGrafter"/>
</dbReference>
<feature type="domain" description="Formyl transferase N-terminal" evidence="9">
    <location>
        <begin position="1"/>
        <end position="177"/>
    </location>
</feature>
<dbReference type="InterPro" id="IPR005794">
    <property type="entry name" value="Fmt"/>
</dbReference>
<evidence type="ECO:0000256" key="5">
    <source>
        <dbReference type="ARBA" id="ARBA00022679"/>
    </source>
</evidence>
<dbReference type="SUPFAM" id="SSF50486">
    <property type="entry name" value="FMT C-terminal domain-like"/>
    <property type="match status" value="1"/>
</dbReference>
<comment type="catalytic activity">
    <reaction evidence="7 8">
        <text>L-methionyl-tRNA(fMet) + (6R)-10-formyltetrahydrofolate = N-formyl-L-methionyl-tRNA(fMet) + (6S)-5,6,7,8-tetrahydrofolate + H(+)</text>
        <dbReference type="Rhea" id="RHEA:24380"/>
        <dbReference type="Rhea" id="RHEA-COMP:9952"/>
        <dbReference type="Rhea" id="RHEA-COMP:9953"/>
        <dbReference type="ChEBI" id="CHEBI:15378"/>
        <dbReference type="ChEBI" id="CHEBI:57453"/>
        <dbReference type="ChEBI" id="CHEBI:78530"/>
        <dbReference type="ChEBI" id="CHEBI:78844"/>
        <dbReference type="ChEBI" id="CHEBI:195366"/>
        <dbReference type="EC" id="2.1.2.9"/>
    </reaction>
</comment>
<reference evidence="11 12" key="1">
    <citation type="submission" date="2016-11" db="EMBL/GenBank/DDBJ databases">
        <authorList>
            <person name="Jaros S."/>
            <person name="Januszkiewicz K."/>
            <person name="Wedrychowicz H."/>
        </authorList>
    </citation>
    <scope>NUCLEOTIDE SEQUENCE [LARGE SCALE GENOMIC DNA]</scope>
    <source>
        <strain evidence="11 12">DSM 6191</strain>
    </source>
</reference>
<evidence type="ECO:0000256" key="7">
    <source>
        <dbReference type="ARBA" id="ARBA00048558"/>
    </source>
</evidence>
<dbReference type="InterPro" id="IPR037022">
    <property type="entry name" value="Formyl_trans_C_sf"/>
</dbReference>
<comment type="similarity">
    <text evidence="2 8">Belongs to the Fmt family.</text>
</comment>
<feature type="binding site" evidence="8">
    <location>
        <begin position="109"/>
        <end position="112"/>
    </location>
    <ligand>
        <name>(6S)-5,6,7,8-tetrahydrofolate</name>
        <dbReference type="ChEBI" id="CHEBI:57453"/>
    </ligand>
</feature>
<comment type="function">
    <text evidence="1 8">Attaches a formyl group to the free amino group of methionyl-tRNA(fMet). The formyl group appears to play a dual role in the initiator identity of N-formylmethionyl-tRNA by promoting its recognition by IF2 and preventing the misappropriation of this tRNA by the elongation apparatus.</text>
</comment>
<dbReference type="CDD" id="cd08646">
    <property type="entry name" value="FMT_core_Met-tRNA-FMT_N"/>
    <property type="match status" value="1"/>
</dbReference>
<feature type="domain" description="Formyl transferase C-terminal" evidence="10">
    <location>
        <begin position="204"/>
        <end position="301"/>
    </location>
</feature>
<evidence type="ECO:0000256" key="4">
    <source>
        <dbReference type="ARBA" id="ARBA00016014"/>
    </source>
</evidence>
<dbReference type="Proteomes" id="UP000184241">
    <property type="component" value="Unassembled WGS sequence"/>
</dbReference>
<dbReference type="Pfam" id="PF00551">
    <property type="entry name" value="Formyl_trans_N"/>
    <property type="match status" value="1"/>
</dbReference>
<gene>
    <name evidence="8" type="primary">fmt</name>
    <name evidence="11" type="ORF">SAMN02745941_00246</name>
</gene>
<evidence type="ECO:0000256" key="6">
    <source>
        <dbReference type="ARBA" id="ARBA00022917"/>
    </source>
</evidence>
<name>A0A1M5TL34_9CLOT</name>
<dbReference type="PANTHER" id="PTHR11138">
    <property type="entry name" value="METHIONYL-TRNA FORMYLTRANSFERASE"/>
    <property type="match status" value="1"/>
</dbReference>
<evidence type="ECO:0000259" key="10">
    <source>
        <dbReference type="Pfam" id="PF02911"/>
    </source>
</evidence>
<dbReference type="InterPro" id="IPR001555">
    <property type="entry name" value="GART_AS"/>
</dbReference>
<evidence type="ECO:0000256" key="3">
    <source>
        <dbReference type="ARBA" id="ARBA00012261"/>
    </source>
</evidence>
<dbReference type="PROSITE" id="PS00373">
    <property type="entry name" value="GART"/>
    <property type="match status" value="1"/>
</dbReference>
<dbReference type="Gene3D" id="3.10.25.10">
    <property type="entry name" value="Formyl transferase, C-terminal domain"/>
    <property type="match status" value="1"/>
</dbReference>
<dbReference type="Gene3D" id="3.40.50.170">
    <property type="entry name" value="Formyl transferase, N-terminal domain"/>
    <property type="match status" value="1"/>
</dbReference>
<dbReference type="Pfam" id="PF02911">
    <property type="entry name" value="Formyl_trans_C"/>
    <property type="match status" value="1"/>
</dbReference>
<dbReference type="RefSeq" id="WP_073015941.1">
    <property type="nucleotide sequence ID" value="NZ_FQXU01000003.1"/>
</dbReference>
<dbReference type="InterPro" id="IPR002376">
    <property type="entry name" value="Formyl_transf_N"/>
</dbReference>
<proteinExistence type="inferred from homology"/>
<dbReference type="GO" id="GO:0004479">
    <property type="term" value="F:methionyl-tRNA formyltransferase activity"/>
    <property type="evidence" value="ECO:0007669"/>
    <property type="project" value="UniProtKB-UniRule"/>
</dbReference>
<dbReference type="InterPro" id="IPR036477">
    <property type="entry name" value="Formyl_transf_N_sf"/>
</dbReference>
<dbReference type="InterPro" id="IPR044135">
    <property type="entry name" value="Met-tRNA-FMT_C"/>
</dbReference>
<dbReference type="PANTHER" id="PTHR11138:SF5">
    <property type="entry name" value="METHIONYL-TRNA FORMYLTRANSFERASE, MITOCHONDRIAL"/>
    <property type="match status" value="1"/>
</dbReference>
<accession>A0A1M5TL34</accession>
<protein>
    <recommendedName>
        <fullName evidence="4 8">Methionyl-tRNA formyltransferase</fullName>
        <ecNumber evidence="3 8">2.1.2.9</ecNumber>
    </recommendedName>
</protein>
<keyword evidence="6 8" id="KW-0648">Protein biosynthesis</keyword>